<reference evidence="1" key="2">
    <citation type="submission" date="2023-04" db="EMBL/GenBank/DDBJ databases">
        <authorList>
            <person name="Bruccoleri R.E."/>
            <person name="Oakeley E.J."/>
            <person name="Faust A.-M."/>
            <person name="Dessus-Babus S."/>
            <person name="Altorfer M."/>
            <person name="Burckhardt D."/>
            <person name="Oertli M."/>
            <person name="Naumann U."/>
            <person name="Petersen F."/>
            <person name="Wong J."/>
        </authorList>
    </citation>
    <scope>NUCLEOTIDE SEQUENCE</scope>
    <source>
        <strain evidence="1">GSM-AAB239-AS_SAM_17_03QT</strain>
        <tissue evidence="1">Leaf</tissue>
    </source>
</reference>
<organism evidence="1 2">
    <name type="scientific">Iris pallida</name>
    <name type="common">Sweet iris</name>
    <dbReference type="NCBI Taxonomy" id="29817"/>
    <lineage>
        <taxon>Eukaryota</taxon>
        <taxon>Viridiplantae</taxon>
        <taxon>Streptophyta</taxon>
        <taxon>Embryophyta</taxon>
        <taxon>Tracheophyta</taxon>
        <taxon>Spermatophyta</taxon>
        <taxon>Magnoliopsida</taxon>
        <taxon>Liliopsida</taxon>
        <taxon>Asparagales</taxon>
        <taxon>Iridaceae</taxon>
        <taxon>Iridoideae</taxon>
        <taxon>Irideae</taxon>
        <taxon>Iris</taxon>
    </lineage>
</organism>
<dbReference type="AlphaFoldDB" id="A0AAX6FWS7"/>
<gene>
    <name evidence="1" type="ORF">M6B38_396980</name>
</gene>
<comment type="caution">
    <text evidence="1">The sequence shown here is derived from an EMBL/GenBank/DDBJ whole genome shotgun (WGS) entry which is preliminary data.</text>
</comment>
<sequence>MGTRFLMTFSWPSGAWKHGEAPKLPDRETWQSAVGDSKELSPSSISERKLVRAAKKYQRFVVEVNKVPSQPNGLSLSRSTCLLRERITLSKKLMK</sequence>
<protein>
    <submittedName>
        <fullName evidence="1">Uncharacterized protein</fullName>
    </submittedName>
</protein>
<keyword evidence="2" id="KW-1185">Reference proteome</keyword>
<reference evidence="1" key="1">
    <citation type="journal article" date="2023" name="GigaByte">
        <title>Genome assembly of the bearded iris, Iris pallida Lam.</title>
        <authorList>
            <person name="Bruccoleri R.E."/>
            <person name="Oakeley E.J."/>
            <person name="Faust A.M.E."/>
            <person name="Altorfer M."/>
            <person name="Dessus-Babus S."/>
            <person name="Burckhardt D."/>
            <person name="Oertli M."/>
            <person name="Naumann U."/>
            <person name="Petersen F."/>
            <person name="Wong J."/>
        </authorList>
    </citation>
    <scope>NUCLEOTIDE SEQUENCE</scope>
    <source>
        <strain evidence="1">GSM-AAB239-AS_SAM_17_03QT</strain>
    </source>
</reference>
<accession>A0AAX6FWS7</accession>
<dbReference type="EMBL" id="JANAVB010025598">
    <property type="protein sequence ID" value="KAJ6820431.1"/>
    <property type="molecule type" value="Genomic_DNA"/>
</dbReference>
<name>A0AAX6FWS7_IRIPA</name>
<evidence type="ECO:0000313" key="2">
    <source>
        <dbReference type="Proteomes" id="UP001140949"/>
    </source>
</evidence>
<evidence type="ECO:0000313" key="1">
    <source>
        <dbReference type="EMBL" id="KAJ6820431.1"/>
    </source>
</evidence>
<dbReference type="Proteomes" id="UP001140949">
    <property type="component" value="Unassembled WGS sequence"/>
</dbReference>
<proteinExistence type="predicted"/>